<proteinExistence type="inferred from homology"/>
<dbReference type="SUPFAM" id="SSF103473">
    <property type="entry name" value="MFS general substrate transporter"/>
    <property type="match status" value="1"/>
</dbReference>
<keyword evidence="11" id="KW-1185">Reference proteome</keyword>
<dbReference type="InterPro" id="IPR011701">
    <property type="entry name" value="MFS"/>
</dbReference>
<evidence type="ECO:0000313" key="10">
    <source>
        <dbReference type="EMBL" id="MUG73585.1"/>
    </source>
</evidence>
<feature type="transmembrane region" description="Helical" evidence="8">
    <location>
        <begin position="135"/>
        <end position="157"/>
    </location>
</feature>
<dbReference type="Pfam" id="PF07690">
    <property type="entry name" value="MFS_1"/>
    <property type="match status" value="1"/>
</dbReference>
<feature type="transmembrane region" description="Helical" evidence="8">
    <location>
        <begin position="12"/>
        <end position="30"/>
    </location>
</feature>
<dbReference type="Proteomes" id="UP000450917">
    <property type="component" value="Unassembled WGS sequence"/>
</dbReference>
<feature type="transmembrane region" description="Helical" evidence="8">
    <location>
        <begin position="105"/>
        <end position="126"/>
    </location>
</feature>
<evidence type="ECO:0000259" key="9">
    <source>
        <dbReference type="PROSITE" id="PS50850"/>
    </source>
</evidence>
<feature type="transmembrane region" description="Helical" evidence="8">
    <location>
        <begin position="250"/>
        <end position="269"/>
    </location>
</feature>
<comment type="caution">
    <text evidence="10">The sequence shown here is derived from an EMBL/GenBank/DDBJ whole genome shotgun (WGS) entry which is preliminary data.</text>
</comment>
<dbReference type="PANTHER" id="PTHR43271">
    <property type="entry name" value="BLL2771 PROTEIN"/>
    <property type="match status" value="1"/>
</dbReference>
<evidence type="ECO:0000256" key="8">
    <source>
        <dbReference type="SAM" id="Phobius"/>
    </source>
</evidence>
<dbReference type="RefSeq" id="WP_155615640.1">
    <property type="nucleotide sequence ID" value="NZ_WNZX01000028.1"/>
</dbReference>
<dbReference type="GO" id="GO:0005886">
    <property type="term" value="C:plasma membrane"/>
    <property type="evidence" value="ECO:0007669"/>
    <property type="project" value="UniProtKB-SubCell"/>
</dbReference>
<evidence type="ECO:0000256" key="1">
    <source>
        <dbReference type="ARBA" id="ARBA00004651"/>
    </source>
</evidence>
<keyword evidence="5 8" id="KW-0812">Transmembrane</keyword>
<evidence type="ECO:0000256" key="5">
    <source>
        <dbReference type="ARBA" id="ARBA00022692"/>
    </source>
</evidence>
<evidence type="ECO:0000256" key="4">
    <source>
        <dbReference type="ARBA" id="ARBA00022475"/>
    </source>
</evidence>
<keyword evidence="7 8" id="KW-0472">Membrane</keyword>
<protein>
    <submittedName>
        <fullName evidence="10">MFS transporter</fullName>
    </submittedName>
</protein>
<evidence type="ECO:0000256" key="2">
    <source>
        <dbReference type="ARBA" id="ARBA00008335"/>
    </source>
</evidence>
<feature type="transmembrane region" description="Helical" evidence="8">
    <location>
        <begin position="83"/>
        <end position="99"/>
    </location>
</feature>
<evidence type="ECO:0000256" key="6">
    <source>
        <dbReference type="ARBA" id="ARBA00022989"/>
    </source>
</evidence>
<keyword evidence="3" id="KW-0813">Transport</keyword>
<keyword evidence="6 8" id="KW-1133">Transmembrane helix</keyword>
<dbReference type="AlphaFoldDB" id="A0A7X3CU74"/>
<comment type="similarity">
    <text evidence="2">Belongs to the major facilitator superfamily.</text>
</comment>
<reference evidence="10 11" key="1">
    <citation type="submission" date="2019-11" db="EMBL/GenBank/DDBJ databases">
        <title>Draft genome sequences of five Paenibacillus species of dairy origin.</title>
        <authorList>
            <person name="Olajide A.M."/>
            <person name="Chen S."/>
            <person name="Lapointe G."/>
        </authorList>
    </citation>
    <scope>NUCLEOTIDE SEQUENCE [LARGE SCALE GENOMIC DNA]</scope>
    <source>
        <strain evidence="10 11">2CS3</strain>
    </source>
</reference>
<dbReference type="InterPro" id="IPR020846">
    <property type="entry name" value="MFS_dom"/>
</dbReference>
<comment type="subcellular location">
    <subcellularLocation>
        <location evidence="1">Cell membrane</location>
        <topology evidence="1">Multi-pass membrane protein</topology>
    </subcellularLocation>
</comment>
<dbReference type="EMBL" id="WNZX01000028">
    <property type="protein sequence ID" value="MUG73585.1"/>
    <property type="molecule type" value="Genomic_DNA"/>
</dbReference>
<dbReference type="PROSITE" id="PS50850">
    <property type="entry name" value="MFS"/>
    <property type="match status" value="1"/>
</dbReference>
<feature type="transmembrane region" description="Helical" evidence="8">
    <location>
        <begin position="339"/>
        <end position="360"/>
    </location>
</feature>
<dbReference type="CDD" id="cd17324">
    <property type="entry name" value="MFS_NepI_like"/>
    <property type="match status" value="1"/>
</dbReference>
<dbReference type="Gene3D" id="1.20.1250.20">
    <property type="entry name" value="MFS general substrate transporter like domains"/>
    <property type="match status" value="1"/>
</dbReference>
<name>A0A7X3CU74_9BACL</name>
<sequence>MEYIQPGSRQYASAIIALFLGSFVTFAELYSTQPLIPVLTKEFGVSPATASLTLSVSTGFLAFFLFIVSLFSDRLKRKRTMTFALLLSGLLSVGAALCHRLEPLLVIRALQGIVLAGFPSIAMAYISEEFHSSRLGIVIGIYISGTSVGGMAGRLVVGALSDYFTWHVAIGMLGVISLTFGGLFWILLPESKYQTSNVKSRRSIHVFRLLKDRRLLALYAISFLLMGAFVSLFNFISFPLLAPPYELSQTLVSSIFVVYLMGTLSSAWMGKLTDRMPHSKVIAIAIALMLTGACVTISMPLLLKIIGVSLFTFGFFGAHSVASGWVGKLAAPDQKAQASSIYLLFYYAGSSMMSPIGGLVWSRFGWSGLVGYTGLLLLIAGTLSVVVSRSHRAAARQHKAELG</sequence>
<feature type="transmembrane region" description="Helical" evidence="8">
    <location>
        <begin position="366"/>
        <end position="387"/>
    </location>
</feature>
<feature type="domain" description="Major facilitator superfamily (MFS) profile" evidence="9">
    <location>
        <begin position="14"/>
        <end position="392"/>
    </location>
</feature>
<feature type="transmembrane region" description="Helical" evidence="8">
    <location>
        <begin position="50"/>
        <end position="71"/>
    </location>
</feature>
<feature type="transmembrane region" description="Helical" evidence="8">
    <location>
        <begin position="281"/>
        <end position="299"/>
    </location>
</feature>
<dbReference type="GO" id="GO:0022857">
    <property type="term" value="F:transmembrane transporter activity"/>
    <property type="evidence" value="ECO:0007669"/>
    <property type="project" value="InterPro"/>
</dbReference>
<evidence type="ECO:0000256" key="3">
    <source>
        <dbReference type="ARBA" id="ARBA00022448"/>
    </source>
</evidence>
<feature type="transmembrane region" description="Helical" evidence="8">
    <location>
        <begin position="163"/>
        <end position="188"/>
    </location>
</feature>
<feature type="transmembrane region" description="Helical" evidence="8">
    <location>
        <begin position="216"/>
        <end position="238"/>
    </location>
</feature>
<gene>
    <name evidence="10" type="ORF">GNP93_23455</name>
</gene>
<feature type="transmembrane region" description="Helical" evidence="8">
    <location>
        <begin position="305"/>
        <end position="327"/>
    </location>
</feature>
<accession>A0A7X3CU74</accession>
<organism evidence="10 11">
    <name type="scientific">Paenibacillus validus</name>
    <dbReference type="NCBI Taxonomy" id="44253"/>
    <lineage>
        <taxon>Bacteria</taxon>
        <taxon>Bacillati</taxon>
        <taxon>Bacillota</taxon>
        <taxon>Bacilli</taxon>
        <taxon>Bacillales</taxon>
        <taxon>Paenibacillaceae</taxon>
        <taxon>Paenibacillus</taxon>
    </lineage>
</organism>
<dbReference type="PANTHER" id="PTHR43271:SF1">
    <property type="entry name" value="INNER MEMBRANE TRANSPORT PROTEIN YNFM"/>
    <property type="match status" value="1"/>
</dbReference>
<keyword evidence="4" id="KW-1003">Cell membrane</keyword>
<evidence type="ECO:0000256" key="7">
    <source>
        <dbReference type="ARBA" id="ARBA00023136"/>
    </source>
</evidence>
<evidence type="ECO:0000313" key="11">
    <source>
        <dbReference type="Proteomes" id="UP000450917"/>
    </source>
</evidence>
<dbReference type="InterPro" id="IPR036259">
    <property type="entry name" value="MFS_trans_sf"/>
</dbReference>